<dbReference type="OrthoDB" id="9810477at2"/>
<evidence type="ECO:0000256" key="5">
    <source>
        <dbReference type="ARBA" id="ARBA00022801"/>
    </source>
</evidence>
<dbReference type="Gene3D" id="2.70.70.10">
    <property type="entry name" value="Glucose Permease (Domain IIA)"/>
    <property type="match status" value="1"/>
</dbReference>
<dbReference type="Gene3D" id="3.10.450.350">
    <property type="match status" value="1"/>
</dbReference>
<keyword evidence="9" id="KW-0732">Signal</keyword>
<feature type="signal peptide" evidence="9">
    <location>
        <begin position="1"/>
        <end position="21"/>
    </location>
</feature>
<evidence type="ECO:0000256" key="1">
    <source>
        <dbReference type="ARBA" id="ARBA00001947"/>
    </source>
</evidence>
<evidence type="ECO:0000256" key="6">
    <source>
        <dbReference type="ARBA" id="ARBA00022833"/>
    </source>
</evidence>
<evidence type="ECO:0000256" key="4">
    <source>
        <dbReference type="ARBA" id="ARBA00022723"/>
    </source>
</evidence>
<reference evidence="12 13" key="1">
    <citation type="submission" date="2017-05" db="EMBL/GenBank/DDBJ databases">
        <authorList>
            <person name="Varghese N."/>
            <person name="Submissions S."/>
        </authorList>
    </citation>
    <scope>NUCLEOTIDE SEQUENCE [LARGE SCALE GENOMIC DNA]</scope>
    <source>
        <strain evidence="12 13">DSM 21194</strain>
    </source>
</reference>
<dbReference type="Proteomes" id="UP000317593">
    <property type="component" value="Unassembled WGS sequence"/>
</dbReference>
<dbReference type="Pfam" id="PF19425">
    <property type="entry name" value="Csd3_N2"/>
    <property type="match status" value="1"/>
</dbReference>
<dbReference type="CDD" id="cd12797">
    <property type="entry name" value="M23_peptidase"/>
    <property type="match status" value="1"/>
</dbReference>
<comment type="subcellular location">
    <subcellularLocation>
        <location evidence="2">Cell envelope</location>
    </subcellularLocation>
</comment>
<keyword evidence="3" id="KW-0645">Protease</keyword>
<evidence type="ECO:0000259" key="11">
    <source>
        <dbReference type="Pfam" id="PF19425"/>
    </source>
</evidence>
<keyword evidence="13" id="KW-1185">Reference proteome</keyword>
<evidence type="ECO:0000256" key="2">
    <source>
        <dbReference type="ARBA" id="ARBA00004196"/>
    </source>
</evidence>
<keyword evidence="7" id="KW-0482">Metalloprotease</keyword>
<name>A0A521B5U8_9BACT</name>
<sequence>MRILLSGVLLGFSLLACTSQSKTPPPSDRSTSQDTVDVLDASQLDAFGFSSNDVEVEERTIKRNESLYLILDKLDFSPREIFSISNKAQKLVDLKSMRPGQRYHIYTESDTVSSPDRIVWQKNEMEYVVFDWQQDSLEVYKAVRPLYTETSVTSGTINNSLYQTISHNGGSPLLAQKMAKIFGWQVDFFSIRSGDSFKTLYENRYVDDEFYGVGDVLAAELRHRDKLFRAYYFSSGEIEGFFNEEGESVQRALLKAPFEYDHRISSPFSKNRMHPTLNRRRPHNGVDYAAPYGTPILSTGSGVITRAGYRGASGNMVQVKHNRTYQTAYLHLSKFAKGIRPGVHVDQGQVIGYVGSTGRSTGPHLHYEVKRNNRAINPLTMDLPSSTSIPDSMMAEFKEVKKAYEQQLDSQGGEAGEEGVITYNMSGR</sequence>
<dbReference type="PROSITE" id="PS51257">
    <property type="entry name" value="PROKAR_LIPOPROTEIN"/>
    <property type="match status" value="1"/>
</dbReference>
<evidence type="ECO:0000313" key="12">
    <source>
        <dbReference type="EMBL" id="SMO42478.1"/>
    </source>
</evidence>
<keyword evidence="5" id="KW-0378">Hydrolase</keyword>
<dbReference type="InterPro" id="IPR016047">
    <property type="entry name" value="M23ase_b-sheet_dom"/>
</dbReference>
<proteinExistence type="predicted"/>
<accession>A0A521B5U8</accession>
<dbReference type="PANTHER" id="PTHR21666">
    <property type="entry name" value="PEPTIDASE-RELATED"/>
    <property type="match status" value="1"/>
</dbReference>
<dbReference type="EMBL" id="FXTH01000002">
    <property type="protein sequence ID" value="SMO42478.1"/>
    <property type="molecule type" value="Genomic_DNA"/>
</dbReference>
<evidence type="ECO:0000256" key="7">
    <source>
        <dbReference type="ARBA" id="ARBA00023049"/>
    </source>
</evidence>
<dbReference type="InterPro" id="IPR011055">
    <property type="entry name" value="Dup_hybrid_motif"/>
</dbReference>
<evidence type="ECO:0000256" key="3">
    <source>
        <dbReference type="ARBA" id="ARBA00022670"/>
    </source>
</evidence>
<dbReference type="AlphaFoldDB" id="A0A521B5U8"/>
<evidence type="ECO:0000313" key="13">
    <source>
        <dbReference type="Proteomes" id="UP000317593"/>
    </source>
</evidence>
<evidence type="ECO:0000256" key="8">
    <source>
        <dbReference type="SAM" id="MobiDB-lite"/>
    </source>
</evidence>
<dbReference type="GO" id="GO:0030313">
    <property type="term" value="C:cell envelope"/>
    <property type="evidence" value="ECO:0007669"/>
    <property type="project" value="UniProtKB-SubCell"/>
</dbReference>
<dbReference type="GO" id="GO:0046872">
    <property type="term" value="F:metal ion binding"/>
    <property type="evidence" value="ECO:0007669"/>
    <property type="project" value="UniProtKB-KW"/>
</dbReference>
<dbReference type="GO" id="GO:0006508">
    <property type="term" value="P:proteolysis"/>
    <property type="evidence" value="ECO:0007669"/>
    <property type="project" value="UniProtKB-KW"/>
</dbReference>
<gene>
    <name evidence="12" type="ORF">SAMN06265218_102224</name>
</gene>
<dbReference type="RefSeq" id="WP_142713105.1">
    <property type="nucleotide sequence ID" value="NZ_FXTH01000002.1"/>
</dbReference>
<comment type="cofactor">
    <cofactor evidence="1">
        <name>Zn(2+)</name>
        <dbReference type="ChEBI" id="CHEBI:29105"/>
    </cofactor>
</comment>
<feature type="chain" id="PRO_5022119839" evidence="9">
    <location>
        <begin position="22"/>
        <end position="428"/>
    </location>
</feature>
<protein>
    <submittedName>
        <fullName evidence="12">Peptidase family M23</fullName>
    </submittedName>
</protein>
<keyword evidence="4" id="KW-0479">Metal-binding</keyword>
<dbReference type="InterPro" id="IPR050570">
    <property type="entry name" value="Cell_wall_metabolism_enzyme"/>
</dbReference>
<keyword evidence="6" id="KW-0862">Zinc</keyword>
<dbReference type="GO" id="GO:0004222">
    <property type="term" value="F:metalloendopeptidase activity"/>
    <property type="evidence" value="ECO:0007669"/>
    <property type="project" value="TreeGrafter"/>
</dbReference>
<dbReference type="PANTHER" id="PTHR21666:SF288">
    <property type="entry name" value="CELL DIVISION PROTEIN YTFB"/>
    <property type="match status" value="1"/>
</dbReference>
<dbReference type="Pfam" id="PF01551">
    <property type="entry name" value="Peptidase_M23"/>
    <property type="match status" value="1"/>
</dbReference>
<feature type="region of interest" description="Disordered" evidence="8">
    <location>
        <begin position="409"/>
        <end position="428"/>
    </location>
</feature>
<feature type="domain" description="M23ase beta-sheet core" evidence="10">
    <location>
        <begin position="282"/>
        <end position="378"/>
    </location>
</feature>
<dbReference type="SUPFAM" id="SSF51261">
    <property type="entry name" value="Duplicated hybrid motif"/>
    <property type="match status" value="1"/>
</dbReference>
<feature type="domain" description="Csd3-like second N-terminal" evidence="11">
    <location>
        <begin position="150"/>
        <end position="269"/>
    </location>
</feature>
<evidence type="ECO:0000259" key="10">
    <source>
        <dbReference type="Pfam" id="PF01551"/>
    </source>
</evidence>
<dbReference type="InterPro" id="IPR045834">
    <property type="entry name" value="Csd3_N2"/>
</dbReference>
<dbReference type="FunFam" id="2.70.70.10:FF:000002">
    <property type="entry name" value="Murein DD-endopeptidase MepM"/>
    <property type="match status" value="1"/>
</dbReference>
<organism evidence="12 13">
    <name type="scientific">Fodinibius sediminis</name>
    <dbReference type="NCBI Taxonomy" id="1214077"/>
    <lineage>
        <taxon>Bacteria</taxon>
        <taxon>Pseudomonadati</taxon>
        <taxon>Balneolota</taxon>
        <taxon>Balneolia</taxon>
        <taxon>Balneolales</taxon>
        <taxon>Balneolaceae</taxon>
        <taxon>Fodinibius</taxon>
    </lineage>
</organism>
<evidence type="ECO:0000256" key="9">
    <source>
        <dbReference type="SAM" id="SignalP"/>
    </source>
</evidence>